<evidence type="ECO:0000313" key="3">
    <source>
        <dbReference type="Proteomes" id="UP000680750"/>
    </source>
</evidence>
<dbReference type="Proteomes" id="UP000680750">
    <property type="component" value="Chromosome"/>
</dbReference>
<dbReference type="EMBL" id="AP023354">
    <property type="protein sequence ID" value="BCJ29257.1"/>
    <property type="molecule type" value="Genomic_DNA"/>
</dbReference>
<feature type="transmembrane region" description="Helical" evidence="1">
    <location>
        <begin position="99"/>
        <end position="117"/>
    </location>
</feature>
<dbReference type="Pfam" id="PF10067">
    <property type="entry name" value="DUF2306"/>
    <property type="match status" value="1"/>
</dbReference>
<feature type="transmembrane region" description="Helical" evidence="1">
    <location>
        <begin position="162"/>
        <end position="181"/>
    </location>
</feature>
<dbReference type="AlphaFoldDB" id="A0A810L214"/>
<dbReference type="InterPro" id="IPR018750">
    <property type="entry name" value="DUF2306_membrane"/>
</dbReference>
<dbReference type="KEGG" id="aser:Asera_33650"/>
<gene>
    <name evidence="2" type="ORF">Asera_33650</name>
</gene>
<keyword evidence="1" id="KW-1133">Transmembrane helix</keyword>
<organism evidence="2 3">
    <name type="scientific">Actinocatenispora sera</name>
    <dbReference type="NCBI Taxonomy" id="390989"/>
    <lineage>
        <taxon>Bacteria</taxon>
        <taxon>Bacillati</taxon>
        <taxon>Actinomycetota</taxon>
        <taxon>Actinomycetes</taxon>
        <taxon>Micromonosporales</taxon>
        <taxon>Micromonosporaceae</taxon>
        <taxon>Actinocatenispora</taxon>
    </lineage>
</organism>
<dbReference type="RefSeq" id="WP_051802057.1">
    <property type="nucleotide sequence ID" value="NZ_AP023354.1"/>
</dbReference>
<feature type="transmembrane region" description="Helical" evidence="1">
    <location>
        <begin position="201"/>
        <end position="221"/>
    </location>
</feature>
<feature type="transmembrane region" description="Helical" evidence="1">
    <location>
        <begin position="123"/>
        <end position="141"/>
    </location>
</feature>
<reference evidence="2" key="1">
    <citation type="submission" date="2020-08" db="EMBL/GenBank/DDBJ databases">
        <title>Whole genome shotgun sequence of Actinocatenispora sera NBRC 101916.</title>
        <authorList>
            <person name="Komaki H."/>
            <person name="Tamura T."/>
        </authorList>
    </citation>
    <scope>NUCLEOTIDE SEQUENCE</scope>
    <source>
        <strain evidence="2">NBRC 101916</strain>
    </source>
</reference>
<evidence type="ECO:0000256" key="1">
    <source>
        <dbReference type="SAM" id="Phobius"/>
    </source>
</evidence>
<sequence length="228" mass="25107">MTSVVTPAPPISPPRRSHRVRFALIALFSAGIVLSFVPRYLGFDASEARVGIRTDVPFHYPALAVHAITAGLALLIGPLQFSARLRRRAPRVHRVIGRVYVPAVLVAGLAGMVVAVLTTSGPIAATSFVLLDVYWLGTTIAGYRAARARRFRSHERWMRRSFAGAFSAVMLRLWLGVLIALQLPLLGPLYHGSFGHLYSTAYVASSVLAWIPNVLVMELYLRRQRPAR</sequence>
<feature type="transmembrane region" description="Helical" evidence="1">
    <location>
        <begin position="20"/>
        <end position="38"/>
    </location>
</feature>
<proteinExistence type="predicted"/>
<keyword evidence="3" id="KW-1185">Reference proteome</keyword>
<keyword evidence="1" id="KW-0812">Transmembrane</keyword>
<accession>A0A810L214</accession>
<protein>
    <submittedName>
        <fullName evidence="2">Uncharacterized protein</fullName>
    </submittedName>
</protein>
<feature type="transmembrane region" description="Helical" evidence="1">
    <location>
        <begin position="58"/>
        <end position="79"/>
    </location>
</feature>
<name>A0A810L214_9ACTN</name>
<keyword evidence="1" id="KW-0472">Membrane</keyword>
<evidence type="ECO:0000313" key="2">
    <source>
        <dbReference type="EMBL" id="BCJ29257.1"/>
    </source>
</evidence>